<comment type="subcellular location">
    <subcellularLocation>
        <location evidence="1">Cell membrane</location>
        <topology evidence="1">Multi-pass membrane protein</topology>
    </subcellularLocation>
</comment>
<feature type="transmembrane region" description="Helical" evidence="15">
    <location>
        <begin position="348"/>
        <end position="369"/>
    </location>
</feature>
<reference evidence="17" key="1">
    <citation type="submission" date="2013-03" db="EMBL/GenBank/DDBJ databases">
        <title>Genome Sequence of the Profundibacterium mesophilum strain KAUST100406-0324T from Red Sea, a novel genus in the family Rhodobacteraceae.</title>
        <authorList>
            <person name="Essack M."/>
            <person name="Alam I."/>
            <person name="Lafi F."/>
            <person name="Alawi W."/>
            <person name="Kamanu F."/>
            <person name="Al-Suwailem A."/>
            <person name="Lee O.O."/>
            <person name="Xu Y."/>
            <person name="Bajic V."/>
            <person name="Qian P.-Y."/>
            <person name="Archer J."/>
        </authorList>
    </citation>
    <scope>NUCLEOTIDE SEQUENCE</scope>
    <source>
        <strain evidence="17">KAUST100406-0324</strain>
    </source>
</reference>
<dbReference type="GO" id="GO:0046677">
    <property type="term" value="P:response to antibiotic"/>
    <property type="evidence" value="ECO:0007669"/>
    <property type="project" value="UniProtKB-KW"/>
</dbReference>
<evidence type="ECO:0000256" key="7">
    <source>
        <dbReference type="ARBA" id="ARBA00022692"/>
    </source>
</evidence>
<gene>
    <name evidence="17" type="primary">lpiA</name>
    <name evidence="17" type="ORF">PMES_00942</name>
</gene>
<evidence type="ECO:0000313" key="17">
    <source>
        <dbReference type="EMBL" id="KAF0676652.1"/>
    </source>
</evidence>
<dbReference type="GO" id="GO:0006629">
    <property type="term" value="P:lipid metabolic process"/>
    <property type="evidence" value="ECO:0007669"/>
    <property type="project" value="UniProtKB-KW"/>
</dbReference>
<dbReference type="Pfam" id="PF03706">
    <property type="entry name" value="LPG_synthase_TM"/>
    <property type="match status" value="1"/>
</dbReference>
<dbReference type="SUPFAM" id="SSF55729">
    <property type="entry name" value="Acyl-CoA N-acyltransferases (Nat)"/>
    <property type="match status" value="1"/>
</dbReference>
<feature type="transmembrane region" description="Helical" evidence="15">
    <location>
        <begin position="266"/>
        <end position="288"/>
    </location>
</feature>
<dbReference type="EC" id="2.3.2.3" evidence="3"/>
<protein>
    <recommendedName>
        <fullName evidence="4">Phosphatidylglycerol lysyltransferase</fullName>
        <ecNumber evidence="3">2.3.2.3</ecNumber>
    </recommendedName>
    <alternativeName>
        <fullName evidence="12">Lysylphosphatidylglycerol synthase</fullName>
    </alternativeName>
</protein>
<keyword evidence="18" id="KW-1185">Reference proteome</keyword>
<dbReference type="Pfam" id="PF09924">
    <property type="entry name" value="LPG_synthase_C"/>
    <property type="match status" value="1"/>
</dbReference>
<dbReference type="NCBIfam" id="NF033480">
    <property type="entry name" value="bifunc_MprF"/>
    <property type="match status" value="1"/>
</dbReference>
<keyword evidence="9" id="KW-0443">Lipid metabolism</keyword>
<comment type="caution">
    <text evidence="17">The sequence shown here is derived from an EMBL/GenBank/DDBJ whole genome shotgun (WGS) entry which is preliminary data.</text>
</comment>
<dbReference type="GO" id="GO:0055091">
    <property type="term" value="P:phospholipid homeostasis"/>
    <property type="evidence" value="ECO:0007669"/>
    <property type="project" value="TreeGrafter"/>
</dbReference>
<dbReference type="InterPro" id="IPR051211">
    <property type="entry name" value="PG_lysyltransferase"/>
</dbReference>
<keyword evidence="7 15" id="KW-0812">Transmembrane</keyword>
<dbReference type="Proteomes" id="UP000698242">
    <property type="component" value="Unassembled WGS sequence"/>
</dbReference>
<evidence type="ECO:0000256" key="12">
    <source>
        <dbReference type="ARBA" id="ARBA00031899"/>
    </source>
</evidence>
<evidence type="ECO:0000256" key="13">
    <source>
        <dbReference type="ARBA" id="ARBA00047540"/>
    </source>
</evidence>
<keyword evidence="11" id="KW-0046">Antibiotic resistance</keyword>
<evidence type="ECO:0000256" key="10">
    <source>
        <dbReference type="ARBA" id="ARBA00023136"/>
    </source>
</evidence>
<feature type="transmembrane region" description="Helical" evidence="15">
    <location>
        <begin position="295"/>
        <end position="328"/>
    </location>
</feature>
<keyword evidence="8 15" id="KW-1133">Transmembrane helix</keyword>
<keyword evidence="17" id="KW-0012">Acyltransferase</keyword>
<sequence>MPRRLTQNEATERRDGPPRPSHRKTDKPRVEHHDRQRPQKTIPPAPGMPSAQGEARGGQEPLSHLALLRKHSALLATLILFLAGAYALYRLLAPLDMKAVLAQIAATPGPTLLAAGAATAVSYAALIGYDWSAMRYLGRRVPLPGVALGGFLGYAFGNTIGLSVLSGGAVRYRIYRALGLDAYDVAAVSSFVALSYGFGATLLGLGALAWQPAALAPVTDMAPALLRMGALGAALAIGGFLVWVSLRGGRLRAGQFSMHAPSLPDMGRAAVFTAVDVFAAALVLHLLLPEGSLSFVNLVAVFSVATMAGVASHVPGGIGVFESIMLAAMPASVPINDAVSALLLYRLIYFLLPFLLALAILSISEIWTVSGRRLPAVSGLAPVLTAGRGLIPVATGALVLSSGLFMMFAGLLPNPHATAEELSGVLPLAMVEGGPMISSIVGSMLVVLAPSVFRRARLAFWIVLAGLVLSIVVAASMTRDIERVVILSVMTLILLPCRHEFHRRVRLGQGVWSARWAALIVSILVSLFLVWYLVHQSGAVPSSVMWWQLLDDRPSAAAWRGALTAAVMLSAALVFSALRTARATAQRPDPEAMARARAIVDAHGTAQDMLLLTGDKTLMFGPEGRSVISYGVRGASWIALGAPAGEPEDCIDLAWAFADAARAAGARPVFYEAPSRFSDQAIEMGLSLHKMGEEAIVSLDDFSLDGPSRKRLRTSYNRALRDGLSLEIAAPPHSAQTLARLREISDEWLAGRAAREKNFSIGAFAPAYLQRTRIALVRHEGRIVAFATLLEAAGTRSAAVDLMRHCGEGPGAVMEYLFTALMLELSREGCAEFSLGMVPFAGITVRRGAGLWTRFGALVYAHGDRFYNFDGLRRFKEKFDPVWKPRYLCCRTALPPVGPLADAARLISGSAQGLIGK</sequence>
<dbReference type="InterPro" id="IPR022791">
    <property type="entry name" value="L-PG_synthase/AglD"/>
</dbReference>
<feature type="transmembrane region" description="Helical" evidence="15">
    <location>
        <begin position="557"/>
        <end position="578"/>
    </location>
</feature>
<keyword evidence="10 15" id="KW-0472">Membrane</keyword>
<feature type="compositionally biased region" description="Basic and acidic residues" evidence="14">
    <location>
        <begin position="27"/>
        <end position="37"/>
    </location>
</feature>
<dbReference type="PANTHER" id="PTHR34697">
    <property type="entry name" value="PHOSPHATIDYLGLYCEROL LYSYLTRANSFERASE"/>
    <property type="match status" value="1"/>
</dbReference>
<dbReference type="AlphaFoldDB" id="A0A921NRZ4"/>
<dbReference type="PANTHER" id="PTHR34697:SF2">
    <property type="entry name" value="PHOSPHATIDYLGLYCEROL LYSYLTRANSFERASE"/>
    <property type="match status" value="1"/>
</dbReference>
<dbReference type="InterPro" id="IPR016181">
    <property type="entry name" value="Acyl_CoA_acyltransferase"/>
</dbReference>
<evidence type="ECO:0000256" key="3">
    <source>
        <dbReference type="ARBA" id="ARBA00012014"/>
    </source>
</evidence>
<evidence type="ECO:0000256" key="9">
    <source>
        <dbReference type="ARBA" id="ARBA00023098"/>
    </source>
</evidence>
<accession>A0A921NRZ4</accession>
<evidence type="ECO:0000256" key="15">
    <source>
        <dbReference type="SAM" id="Phobius"/>
    </source>
</evidence>
<evidence type="ECO:0000256" key="11">
    <source>
        <dbReference type="ARBA" id="ARBA00023251"/>
    </source>
</evidence>
<feature type="transmembrane region" description="Helical" evidence="15">
    <location>
        <begin position="390"/>
        <end position="412"/>
    </location>
</feature>
<feature type="transmembrane region" description="Helical" evidence="15">
    <location>
        <begin position="222"/>
        <end position="246"/>
    </location>
</feature>
<feature type="region of interest" description="Disordered" evidence="14">
    <location>
        <begin position="1"/>
        <end position="58"/>
    </location>
</feature>
<organism evidence="17 18">
    <name type="scientific">Profundibacterium mesophilum KAUST100406-0324</name>
    <dbReference type="NCBI Taxonomy" id="1037889"/>
    <lineage>
        <taxon>Bacteria</taxon>
        <taxon>Pseudomonadati</taxon>
        <taxon>Pseudomonadota</taxon>
        <taxon>Alphaproteobacteria</taxon>
        <taxon>Rhodobacterales</taxon>
        <taxon>Roseobacteraceae</taxon>
        <taxon>Profundibacterium</taxon>
    </lineage>
</organism>
<evidence type="ECO:0000256" key="1">
    <source>
        <dbReference type="ARBA" id="ARBA00004651"/>
    </source>
</evidence>
<evidence type="ECO:0000256" key="14">
    <source>
        <dbReference type="SAM" id="MobiDB-lite"/>
    </source>
</evidence>
<name>A0A921NRZ4_9RHOB</name>
<comment type="similarity">
    <text evidence="2">Belongs to the LPG synthase family.</text>
</comment>
<dbReference type="InterPro" id="IPR024320">
    <property type="entry name" value="LPG_synthase_C"/>
</dbReference>
<proteinExistence type="inferred from homology"/>
<evidence type="ECO:0000256" key="6">
    <source>
        <dbReference type="ARBA" id="ARBA00022679"/>
    </source>
</evidence>
<evidence type="ECO:0000256" key="5">
    <source>
        <dbReference type="ARBA" id="ARBA00022475"/>
    </source>
</evidence>
<feature type="transmembrane region" description="Helical" evidence="15">
    <location>
        <begin position="112"/>
        <end position="131"/>
    </location>
</feature>
<keyword evidence="6 17" id="KW-0808">Transferase</keyword>
<evidence type="ECO:0000256" key="2">
    <source>
        <dbReference type="ARBA" id="ARBA00008627"/>
    </source>
</evidence>
<feature type="transmembrane region" description="Helical" evidence="15">
    <location>
        <begin position="143"/>
        <end position="165"/>
    </location>
</feature>
<feature type="transmembrane region" description="Helical" evidence="15">
    <location>
        <begin position="424"/>
        <end position="446"/>
    </location>
</feature>
<feature type="transmembrane region" description="Helical" evidence="15">
    <location>
        <begin position="185"/>
        <end position="210"/>
    </location>
</feature>
<feature type="transmembrane region" description="Helical" evidence="15">
    <location>
        <begin position="458"/>
        <end position="478"/>
    </location>
</feature>
<evidence type="ECO:0000256" key="8">
    <source>
        <dbReference type="ARBA" id="ARBA00022989"/>
    </source>
</evidence>
<dbReference type="GO" id="GO:0005886">
    <property type="term" value="C:plasma membrane"/>
    <property type="evidence" value="ECO:0007669"/>
    <property type="project" value="UniProtKB-SubCell"/>
</dbReference>
<evidence type="ECO:0000256" key="4">
    <source>
        <dbReference type="ARBA" id="ARBA00021546"/>
    </source>
</evidence>
<dbReference type="EMBL" id="APKE01000013">
    <property type="protein sequence ID" value="KAF0676652.1"/>
    <property type="molecule type" value="Genomic_DNA"/>
</dbReference>
<feature type="domain" description="Phosphatidylglycerol lysyltransferase C-terminal" evidence="16">
    <location>
        <begin position="600"/>
        <end position="890"/>
    </location>
</feature>
<feature type="transmembrane region" description="Helical" evidence="15">
    <location>
        <begin position="73"/>
        <end position="92"/>
    </location>
</feature>
<comment type="catalytic activity">
    <reaction evidence="13">
        <text>L-lysyl-tRNA(Lys) + a 1,2-diacyl-sn-glycero-3-phospho-(1'-sn-glycerol) = a 1,2-diacyl-sn-glycero-3-phospho-1'-(3'-O-L-lysyl)-sn-glycerol + tRNA(Lys)</text>
        <dbReference type="Rhea" id="RHEA:10668"/>
        <dbReference type="Rhea" id="RHEA-COMP:9696"/>
        <dbReference type="Rhea" id="RHEA-COMP:9697"/>
        <dbReference type="ChEBI" id="CHEBI:64716"/>
        <dbReference type="ChEBI" id="CHEBI:75792"/>
        <dbReference type="ChEBI" id="CHEBI:78442"/>
        <dbReference type="ChEBI" id="CHEBI:78529"/>
        <dbReference type="EC" id="2.3.2.3"/>
    </reaction>
</comment>
<dbReference type="GO" id="GO:0050071">
    <property type="term" value="F:phosphatidylglycerol lysyltransferase activity"/>
    <property type="evidence" value="ECO:0007669"/>
    <property type="project" value="UniProtKB-EC"/>
</dbReference>
<evidence type="ECO:0000259" key="16">
    <source>
        <dbReference type="Pfam" id="PF09924"/>
    </source>
</evidence>
<feature type="transmembrane region" description="Helical" evidence="15">
    <location>
        <begin position="513"/>
        <end position="534"/>
    </location>
</feature>
<evidence type="ECO:0000313" key="18">
    <source>
        <dbReference type="Proteomes" id="UP000698242"/>
    </source>
</evidence>
<keyword evidence="5" id="KW-1003">Cell membrane</keyword>